<dbReference type="Pfam" id="PF21082">
    <property type="entry name" value="MS_channel_3rd"/>
    <property type="match status" value="1"/>
</dbReference>
<comment type="caution">
    <text evidence="12">The sequence shown here is derived from an EMBL/GenBank/DDBJ whole genome shotgun (WGS) entry which is preliminary data.</text>
</comment>
<dbReference type="SUPFAM" id="SSF82861">
    <property type="entry name" value="Mechanosensitive channel protein MscS (YggB), transmembrane region"/>
    <property type="match status" value="1"/>
</dbReference>
<evidence type="ECO:0000256" key="6">
    <source>
        <dbReference type="ARBA" id="ARBA00023136"/>
    </source>
</evidence>
<evidence type="ECO:0000256" key="5">
    <source>
        <dbReference type="ARBA" id="ARBA00022989"/>
    </source>
</evidence>
<dbReference type="GO" id="GO:0005886">
    <property type="term" value="C:plasma membrane"/>
    <property type="evidence" value="ECO:0007669"/>
    <property type="project" value="UniProtKB-SubCell"/>
</dbReference>
<name>A0A2T0LE49_9BACL</name>
<evidence type="ECO:0000313" key="13">
    <source>
        <dbReference type="Proteomes" id="UP000237797"/>
    </source>
</evidence>
<keyword evidence="6 8" id="KW-0472">Membrane</keyword>
<keyword evidence="4 8" id="KW-0812">Transmembrane</keyword>
<evidence type="ECO:0000256" key="3">
    <source>
        <dbReference type="ARBA" id="ARBA00022475"/>
    </source>
</evidence>
<sequence>MNPKMPAINESSNTANLSGFSWVEGAEKKMWSIINNPVDALLLPIARIILILFLTYVALRFTGKLIDRIFQLKRIDRKKALTLSKLIKSFARYAIYFVAALTLLFNIGIDPTPVLASAGILGLAIGFGAQNLVRDLISGFFIIFEDQMEVGDYVQINGKISGTVEEIGIRVTKIREWNQRLHYLSNGEIHHVANYNRVQMRPLVSVTVPYESDPELVERILSEVCEEIGRRYAPHLVEKPSIYGVTDLGESGVQYTLMALSHPDQYWLIERELRRAVVIAFQKHAIEIAYPRRVLQPPNNGNSEGNEKTPG</sequence>
<dbReference type="InterPro" id="IPR011066">
    <property type="entry name" value="MscS_channel_C_sf"/>
</dbReference>
<gene>
    <name evidence="12" type="ORF">CLV97_11642</name>
</gene>
<keyword evidence="13" id="KW-1185">Reference proteome</keyword>
<dbReference type="InterPro" id="IPR045276">
    <property type="entry name" value="YbiO_bact"/>
</dbReference>
<dbReference type="RefSeq" id="WP_106345525.1">
    <property type="nucleotide sequence ID" value="NZ_PVNE01000016.1"/>
</dbReference>
<keyword evidence="5 8" id="KW-1133">Transmembrane helix</keyword>
<evidence type="ECO:0000256" key="8">
    <source>
        <dbReference type="SAM" id="Phobius"/>
    </source>
</evidence>
<evidence type="ECO:0000256" key="1">
    <source>
        <dbReference type="ARBA" id="ARBA00004651"/>
    </source>
</evidence>
<comment type="subcellular location">
    <subcellularLocation>
        <location evidence="1">Cell membrane</location>
        <topology evidence="1">Multi-pass membrane protein</topology>
    </subcellularLocation>
</comment>
<dbReference type="Pfam" id="PF00924">
    <property type="entry name" value="MS_channel_2nd"/>
    <property type="match status" value="1"/>
</dbReference>
<dbReference type="Proteomes" id="UP000237797">
    <property type="component" value="Unassembled WGS sequence"/>
</dbReference>
<evidence type="ECO:0000313" key="12">
    <source>
        <dbReference type="EMBL" id="PRX40159.1"/>
    </source>
</evidence>
<reference evidence="12 13" key="1">
    <citation type="submission" date="2018-03" db="EMBL/GenBank/DDBJ databases">
        <title>Genomic Encyclopedia of Archaeal and Bacterial Type Strains, Phase II (KMG-II): from individual species to whole genera.</title>
        <authorList>
            <person name="Goeker M."/>
        </authorList>
    </citation>
    <scope>NUCLEOTIDE SEQUENCE [LARGE SCALE GENOMIC DNA]</scope>
    <source>
        <strain evidence="12 13">DSM 44946</strain>
    </source>
</reference>
<evidence type="ECO:0000256" key="2">
    <source>
        <dbReference type="ARBA" id="ARBA00008017"/>
    </source>
</evidence>
<dbReference type="InterPro" id="IPR049278">
    <property type="entry name" value="MS_channel_C"/>
</dbReference>
<comment type="similarity">
    <text evidence="2">Belongs to the MscS (TC 1.A.23) family.</text>
</comment>
<feature type="domain" description="Mechanosensitive ion channel MscS C-terminal" evidence="10">
    <location>
        <begin position="204"/>
        <end position="288"/>
    </location>
</feature>
<dbReference type="SUPFAM" id="SSF50182">
    <property type="entry name" value="Sm-like ribonucleoproteins"/>
    <property type="match status" value="1"/>
</dbReference>
<dbReference type="InterPro" id="IPR011014">
    <property type="entry name" value="MscS_channel_TM-2"/>
</dbReference>
<evidence type="ECO:0000259" key="9">
    <source>
        <dbReference type="Pfam" id="PF00924"/>
    </source>
</evidence>
<keyword evidence="3" id="KW-1003">Cell membrane</keyword>
<dbReference type="AlphaFoldDB" id="A0A2T0LE49"/>
<accession>A0A2T0LE49</accession>
<dbReference type="Pfam" id="PF21088">
    <property type="entry name" value="MS_channel_1st"/>
    <property type="match status" value="1"/>
</dbReference>
<dbReference type="InterPro" id="IPR010920">
    <property type="entry name" value="LSM_dom_sf"/>
</dbReference>
<dbReference type="Gene3D" id="1.10.287.1260">
    <property type="match status" value="1"/>
</dbReference>
<dbReference type="Gene3D" id="3.30.70.100">
    <property type="match status" value="1"/>
</dbReference>
<dbReference type="GO" id="GO:0008381">
    <property type="term" value="F:mechanosensitive monoatomic ion channel activity"/>
    <property type="evidence" value="ECO:0007669"/>
    <property type="project" value="InterPro"/>
</dbReference>
<feature type="transmembrane region" description="Helical" evidence="8">
    <location>
        <begin position="115"/>
        <end position="133"/>
    </location>
</feature>
<dbReference type="PANTHER" id="PTHR30460:SF0">
    <property type="entry name" value="MODERATE CONDUCTANCE MECHANOSENSITIVE CHANNEL YBIO"/>
    <property type="match status" value="1"/>
</dbReference>
<dbReference type="InterPro" id="IPR006685">
    <property type="entry name" value="MscS_channel_2nd"/>
</dbReference>
<dbReference type="Gene3D" id="2.30.30.60">
    <property type="match status" value="1"/>
</dbReference>
<evidence type="ECO:0000256" key="7">
    <source>
        <dbReference type="ARBA" id="ARBA00059688"/>
    </source>
</evidence>
<dbReference type="FunFam" id="2.30.30.60:FF:000001">
    <property type="entry name" value="MscS Mechanosensitive ion channel"/>
    <property type="match status" value="1"/>
</dbReference>
<proteinExistence type="inferred from homology"/>
<feature type="domain" description="Mechanosensitive ion channel transmembrane helices 2/3" evidence="11">
    <location>
        <begin position="92"/>
        <end position="130"/>
    </location>
</feature>
<protein>
    <submittedName>
        <fullName evidence="12">Small conductance mechanosensitive channel</fullName>
    </submittedName>
</protein>
<dbReference type="EMBL" id="PVNE01000016">
    <property type="protein sequence ID" value="PRX40159.1"/>
    <property type="molecule type" value="Genomic_DNA"/>
</dbReference>
<feature type="domain" description="Mechanosensitive ion channel MscS" evidence="9">
    <location>
        <begin position="131"/>
        <end position="197"/>
    </location>
</feature>
<evidence type="ECO:0000259" key="11">
    <source>
        <dbReference type="Pfam" id="PF21088"/>
    </source>
</evidence>
<feature type="transmembrane region" description="Helical" evidence="8">
    <location>
        <begin position="40"/>
        <end position="59"/>
    </location>
</feature>
<dbReference type="InterPro" id="IPR049142">
    <property type="entry name" value="MS_channel_1st"/>
</dbReference>
<evidence type="ECO:0000256" key="4">
    <source>
        <dbReference type="ARBA" id="ARBA00022692"/>
    </source>
</evidence>
<comment type="function">
    <text evidence="7">May play a role in resistance to osmotic downshock.</text>
</comment>
<feature type="transmembrane region" description="Helical" evidence="8">
    <location>
        <begin position="90"/>
        <end position="109"/>
    </location>
</feature>
<dbReference type="InterPro" id="IPR023408">
    <property type="entry name" value="MscS_beta-dom_sf"/>
</dbReference>
<evidence type="ECO:0000259" key="10">
    <source>
        <dbReference type="Pfam" id="PF21082"/>
    </source>
</evidence>
<organism evidence="12 13">
    <name type="scientific">Planifilum fimeticola</name>
    <dbReference type="NCBI Taxonomy" id="201975"/>
    <lineage>
        <taxon>Bacteria</taxon>
        <taxon>Bacillati</taxon>
        <taxon>Bacillota</taxon>
        <taxon>Bacilli</taxon>
        <taxon>Bacillales</taxon>
        <taxon>Thermoactinomycetaceae</taxon>
        <taxon>Planifilum</taxon>
    </lineage>
</organism>
<dbReference type="PANTHER" id="PTHR30460">
    <property type="entry name" value="MODERATE CONDUCTANCE MECHANOSENSITIVE CHANNEL YBIO"/>
    <property type="match status" value="1"/>
</dbReference>
<dbReference type="SUPFAM" id="SSF82689">
    <property type="entry name" value="Mechanosensitive channel protein MscS (YggB), C-terminal domain"/>
    <property type="match status" value="1"/>
</dbReference>
<dbReference type="OrthoDB" id="9809206at2"/>